<dbReference type="Pfam" id="PF08922">
    <property type="entry name" value="DUF1905"/>
    <property type="match status" value="1"/>
</dbReference>
<evidence type="ECO:0008006" key="3">
    <source>
        <dbReference type="Google" id="ProtNLM"/>
    </source>
</evidence>
<dbReference type="AlphaFoldDB" id="A0A1H2LQ77"/>
<gene>
    <name evidence="1" type="ORF">SAMN04488544_0640</name>
</gene>
<dbReference type="RefSeq" id="WP_231918416.1">
    <property type="nucleotide sequence ID" value="NZ_LT629799.1"/>
</dbReference>
<sequence length="154" mass="16430">MSEAIRFSATVELHGKSATGIEVPAEVVERLGAGRRPVVRTTLNQHTYATTLGVMGGRTLLPVSAEQRTAAGIAAGDEVEVALVADDAPRTVEVPDDLAAAVAAEPAAQATFDGSTPSQRKEWVRWVTEAKRDQTRTDRLARTVEALVAGRRTR</sequence>
<dbReference type="Proteomes" id="UP000198825">
    <property type="component" value="Chromosome I"/>
</dbReference>
<organism evidence="1 2">
    <name type="scientific">Microlunatus sagamiharensis</name>
    <dbReference type="NCBI Taxonomy" id="546874"/>
    <lineage>
        <taxon>Bacteria</taxon>
        <taxon>Bacillati</taxon>
        <taxon>Actinomycetota</taxon>
        <taxon>Actinomycetes</taxon>
        <taxon>Propionibacteriales</taxon>
        <taxon>Propionibacteriaceae</taxon>
        <taxon>Microlunatus</taxon>
    </lineage>
</organism>
<reference evidence="2" key="1">
    <citation type="submission" date="2016-10" db="EMBL/GenBank/DDBJ databases">
        <authorList>
            <person name="Varghese N."/>
            <person name="Submissions S."/>
        </authorList>
    </citation>
    <scope>NUCLEOTIDE SEQUENCE [LARGE SCALE GENOMIC DNA]</scope>
    <source>
        <strain evidence="2">DSM 21743</strain>
    </source>
</reference>
<dbReference type="SUPFAM" id="SSF141694">
    <property type="entry name" value="AF2212/PG0164-like"/>
    <property type="match status" value="1"/>
</dbReference>
<protein>
    <recommendedName>
        <fullName evidence="3">Bacteriocin-protection, YdeI or OmpD-Associated</fullName>
    </recommendedName>
</protein>
<accession>A0A1H2LQ77</accession>
<dbReference type="InterPro" id="IPR037079">
    <property type="entry name" value="AF2212/PG0164-like_sf"/>
</dbReference>
<dbReference type="InterPro" id="IPR015018">
    <property type="entry name" value="DUF1905"/>
</dbReference>
<proteinExistence type="predicted"/>
<dbReference type="STRING" id="546874.SAMN04488544_0640"/>
<dbReference type="Gene3D" id="2.40.30.100">
    <property type="entry name" value="AF2212/PG0164-like"/>
    <property type="match status" value="1"/>
</dbReference>
<dbReference type="EMBL" id="LT629799">
    <property type="protein sequence ID" value="SDU83163.1"/>
    <property type="molecule type" value="Genomic_DNA"/>
</dbReference>
<evidence type="ECO:0000313" key="2">
    <source>
        <dbReference type="Proteomes" id="UP000198825"/>
    </source>
</evidence>
<dbReference type="Pfam" id="PF13376">
    <property type="entry name" value="OmdA"/>
    <property type="match status" value="1"/>
</dbReference>
<keyword evidence="2" id="KW-1185">Reference proteome</keyword>
<evidence type="ECO:0000313" key="1">
    <source>
        <dbReference type="EMBL" id="SDU83163.1"/>
    </source>
</evidence>
<name>A0A1H2LQ77_9ACTN</name>